<evidence type="ECO:0000256" key="3">
    <source>
        <dbReference type="ARBA" id="ARBA00022917"/>
    </source>
</evidence>
<evidence type="ECO:0000313" key="5">
    <source>
        <dbReference type="EMBL" id="AYV85505.1"/>
    </source>
</evidence>
<keyword evidence="2" id="KW-0396">Initiation factor</keyword>
<dbReference type="Gene3D" id="2.40.50.140">
    <property type="entry name" value="Nucleic acid-binding proteins"/>
    <property type="match status" value="1"/>
</dbReference>
<dbReference type="PANTHER" id="PTHR10602:SF0">
    <property type="entry name" value="EUKARYOTIC TRANSLATION INITIATION FACTOR 2 SUBUNIT 1"/>
    <property type="match status" value="1"/>
</dbReference>
<dbReference type="SMART" id="SM00316">
    <property type="entry name" value="S1"/>
    <property type="match status" value="1"/>
</dbReference>
<dbReference type="InterPro" id="IPR024055">
    <property type="entry name" value="TIF2_asu_C"/>
</dbReference>
<accession>A0A3G5AE57</accession>
<evidence type="ECO:0000256" key="2">
    <source>
        <dbReference type="ARBA" id="ARBA00022540"/>
    </source>
</evidence>
<dbReference type="SUPFAM" id="SSF50249">
    <property type="entry name" value="Nucleic acid-binding proteins"/>
    <property type="match status" value="1"/>
</dbReference>
<dbReference type="GO" id="GO:0043022">
    <property type="term" value="F:ribosome binding"/>
    <property type="evidence" value="ECO:0007669"/>
    <property type="project" value="TreeGrafter"/>
</dbReference>
<reference evidence="5" key="1">
    <citation type="submission" date="2018-10" db="EMBL/GenBank/DDBJ databases">
        <title>Hidden diversity of soil giant viruses.</title>
        <authorList>
            <person name="Schulz F."/>
            <person name="Alteio L."/>
            <person name="Goudeau D."/>
            <person name="Ryan E.M."/>
            <person name="Malmstrom R.R."/>
            <person name="Blanchard J."/>
            <person name="Woyke T."/>
        </authorList>
    </citation>
    <scope>NUCLEOTIDE SEQUENCE</scope>
    <source>
        <strain evidence="5">SAV1</strain>
    </source>
</reference>
<dbReference type="Pfam" id="PF00575">
    <property type="entry name" value="S1"/>
    <property type="match status" value="1"/>
</dbReference>
<dbReference type="Gene3D" id="3.30.70.1130">
    <property type="entry name" value="EIF_2_alpha"/>
    <property type="match status" value="1"/>
</dbReference>
<dbReference type="GO" id="GO:0003723">
    <property type="term" value="F:RNA binding"/>
    <property type="evidence" value="ECO:0007669"/>
    <property type="project" value="InterPro"/>
</dbReference>
<dbReference type="InterPro" id="IPR024054">
    <property type="entry name" value="TIF2_asu_middle_sf"/>
</dbReference>
<feature type="domain" description="S1 motif" evidence="4">
    <location>
        <begin position="12"/>
        <end position="83"/>
    </location>
</feature>
<sequence>MKIRPTKYPSINDLVMVVPTKITDLGVYVSLLEYDNIEGLIILSDLSKSRIRSMNKVVSIGKNFVACVSSFDEKKQIILLYPKKEVSVGEAKLCENNYKTYKYIYDIVNCITKKLDKDHNLKIGTEYIYQTLIWPLSHNPNNIIASLKLANKNFDKVYENKLDVHTNPSIVQCFKDILSLKFKEKEIMVEAIIEINCYSLSGIKIIKEALFKGSELATVEFPFKIKFVKSPYYSITVKTLNQNKATDIINSAIDVIKQYLENENGILKIIKLPEIVLDKEFEPEGSDEEDGNIGE</sequence>
<dbReference type="InterPro" id="IPR012340">
    <property type="entry name" value="NA-bd_OB-fold"/>
</dbReference>
<protein>
    <submittedName>
        <fullName evidence="5">Putative translation factor</fullName>
    </submittedName>
</protein>
<dbReference type="PROSITE" id="PS50126">
    <property type="entry name" value="S1"/>
    <property type="match status" value="1"/>
</dbReference>
<comment type="similarity">
    <text evidence="1">Belongs to the eIF-2-alpha family.</text>
</comment>
<dbReference type="PANTHER" id="PTHR10602">
    <property type="entry name" value="EUKARYOTIC TRANSLATION INITIATION FACTOR 2 SUBUNIT 1"/>
    <property type="match status" value="1"/>
</dbReference>
<dbReference type="EMBL" id="MK072456">
    <property type="protein sequence ID" value="AYV85505.1"/>
    <property type="molecule type" value="Genomic_DNA"/>
</dbReference>
<dbReference type="Pfam" id="PF07541">
    <property type="entry name" value="EIF_2_alpha"/>
    <property type="match status" value="1"/>
</dbReference>
<dbReference type="SUPFAM" id="SSF116742">
    <property type="entry name" value="eIF2alpha middle domain-like"/>
    <property type="match status" value="1"/>
</dbReference>
<proteinExistence type="inferred from homology"/>
<dbReference type="InterPro" id="IPR011488">
    <property type="entry name" value="TIF_2_asu"/>
</dbReference>
<dbReference type="SUPFAM" id="SSF110993">
    <property type="entry name" value="eIF-2-alpha, C-terminal domain"/>
    <property type="match status" value="1"/>
</dbReference>
<name>A0A3G5AE57_9VIRU</name>
<organism evidence="5">
    <name type="scientific">Satyrvirus sp</name>
    <dbReference type="NCBI Taxonomy" id="2487771"/>
    <lineage>
        <taxon>Viruses</taxon>
        <taxon>Varidnaviria</taxon>
        <taxon>Bamfordvirae</taxon>
        <taxon>Nucleocytoviricota</taxon>
        <taxon>Megaviricetes</taxon>
        <taxon>Imitervirales</taxon>
        <taxon>Mimiviridae</taxon>
        <taxon>Megamimivirinae</taxon>
    </lineage>
</organism>
<evidence type="ECO:0000259" key="4">
    <source>
        <dbReference type="PROSITE" id="PS50126"/>
    </source>
</evidence>
<keyword evidence="3" id="KW-0648">Protein biosynthesis</keyword>
<dbReference type="InterPro" id="IPR003029">
    <property type="entry name" value="S1_domain"/>
</dbReference>
<evidence type="ECO:0000256" key="1">
    <source>
        <dbReference type="ARBA" id="ARBA00007223"/>
    </source>
</evidence>
<gene>
    <name evidence="5" type="ORF">Satyrvirus20_12</name>
</gene>